<organism evidence="1 2">
    <name type="scientific">Pseudomonas syringae pv. japonica str. M301072</name>
    <dbReference type="NCBI Taxonomy" id="629262"/>
    <lineage>
        <taxon>Bacteria</taxon>
        <taxon>Pseudomonadati</taxon>
        <taxon>Pseudomonadota</taxon>
        <taxon>Gammaproteobacteria</taxon>
        <taxon>Pseudomonadales</taxon>
        <taxon>Pseudomonadaceae</taxon>
        <taxon>Pseudomonas</taxon>
        <taxon>Pseudomonas syringae</taxon>
    </lineage>
</organism>
<protein>
    <submittedName>
        <fullName evidence="1">General secretion pathway protein J, putative</fullName>
    </submittedName>
</protein>
<proteinExistence type="predicted"/>
<dbReference type="AlphaFoldDB" id="F3FW35"/>
<comment type="caution">
    <text evidence="1">The sequence shown here is derived from an EMBL/GenBank/DDBJ whole genome shotgun (WGS) entry which is preliminary data.</text>
</comment>
<sequence>MPGAVRIDMQTHGAVKWVSEVVALRLDLSGGAGGE</sequence>
<dbReference type="Proteomes" id="UP000004471">
    <property type="component" value="Unassembled WGS sequence"/>
</dbReference>
<evidence type="ECO:0000313" key="2">
    <source>
        <dbReference type="Proteomes" id="UP000004471"/>
    </source>
</evidence>
<dbReference type="HOGENOM" id="CLU_3366752_0_0_6"/>
<dbReference type="EMBL" id="AEAH01002525">
    <property type="protein sequence ID" value="EGH34427.1"/>
    <property type="molecule type" value="Genomic_DNA"/>
</dbReference>
<name>F3FW35_PSESX</name>
<reference evidence="1 2" key="1">
    <citation type="journal article" date="2011" name="PLoS Pathog.">
        <title>Dynamic evolution of pathogenicity revealed by sequencing and comparative genomics of 19 Pseudomonas syringae isolates.</title>
        <authorList>
            <person name="Baltrus D.A."/>
            <person name="Nishimura M.T."/>
            <person name="Romanchuk A."/>
            <person name="Chang J.H."/>
            <person name="Mukhtar M.S."/>
            <person name="Cherkis K."/>
            <person name="Roach J."/>
            <person name="Grant S.R."/>
            <person name="Jones C.D."/>
            <person name="Dangl J.L."/>
        </authorList>
    </citation>
    <scope>NUCLEOTIDE SEQUENCE [LARGE SCALE GENOMIC DNA]</scope>
    <source>
        <strain evidence="2">M301072PT</strain>
    </source>
</reference>
<gene>
    <name evidence="1" type="ORF">PSYJA_37989</name>
</gene>
<evidence type="ECO:0000313" key="1">
    <source>
        <dbReference type="EMBL" id="EGH34427.1"/>
    </source>
</evidence>
<accession>F3FW35</accession>